<keyword evidence="9" id="KW-1185">Reference proteome</keyword>
<dbReference type="KEGG" id="olu:OSTLU_89537"/>
<dbReference type="PANTHER" id="PTHR43051">
    <property type="entry name" value="POLYNUCLEOTIDE ADENYLYLTRANSFERASE FAMILY PROTEIN"/>
    <property type="match status" value="1"/>
</dbReference>
<evidence type="ECO:0000256" key="2">
    <source>
        <dbReference type="ARBA" id="ARBA00022679"/>
    </source>
</evidence>
<dbReference type="GeneID" id="5006292"/>
<evidence type="ECO:0000259" key="7">
    <source>
        <dbReference type="Pfam" id="PF12627"/>
    </source>
</evidence>
<dbReference type="GO" id="GO:0001680">
    <property type="term" value="P:tRNA 3'-terminal CCA addition"/>
    <property type="evidence" value="ECO:0007669"/>
    <property type="project" value="UniProtKB-ARBA"/>
</dbReference>
<name>A4S9V1_OSTLU</name>
<feature type="domain" description="tRNA nucleotidyltransferase/poly(A) polymerase RNA and SrmB- binding" evidence="7">
    <location>
        <begin position="334"/>
        <end position="395"/>
    </location>
</feature>
<feature type="region of interest" description="Disordered" evidence="5">
    <location>
        <begin position="19"/>
        <end position="68"/>
    </location>
</feature>
<dbReference type="GO" id="GO:0003723">
    <property type="term" value="F:RNA binding"/>
    <property type="evidence" value="ECO:0007669"/>
    <property type="project" value="UniProtKB-KW"/>
</dbReference>
<dbReference type="Gramene" id="ABP00448">
    <property type="protein sequence ID" value="ABP00448"/>
    <property type="gene ID" value="OSTLU_89537"/>
</dbReference>
<dbReference type="Proteomes" id="UP000001568">
    <property type="component" value="Chromosome 17"/>
</dbReference>
<protein>
    <recommendedName>
        <fullName evidence="10">Poly A polymerase head domain-containing protein</fullName>
    </recommendedName>
</protein>
<dbReference type="PANTHER" id="PTHR43051:SF1">
    <property type="entry name" value="POLYNUCLEOTIDE ADENYLYLTRANSFERASE FAMILY PROTEIN"/>
    <property type="match status" value="1"/>
</dbReference>
<proteinExistence type="inferred from homology"/>
<dbReference type="InterPro" id="IPR032828">
    <property type="entry name" value="PolyA_RNA-bd"/>
</dbReference>
<keyword evidence="2 4" id="KW-0808">Transferase</keyword>
<evidence type="ECO:0008006" key="10">
    <source>
        <dbReference type="Google" id="ProtNLM"/>
    </source>
</evidence>
<accession>A4S9V1</accession>
<dbReference type="InterPro" id="IPR052191">
    <property type="entry name" value="tRNA_ntf/polyA_polymerase_I"/>
</dbReference>
<dbReference type="eggNOG" id="KOG2159">
    <property type="taxonomic scope" value="Eukaryota"/>
</dbReference>
<dbReference type="OMA" id="FKLLWHS"/>
<evidence type="ECO:0000256" key="4">
    <source>
        <dbReference type="RuleBase" id="RU003953"/>
    </source>
</evidence>
<feature type="compositionally biased region" description="Low complexity" evidence="5">
    <location>
        <begin position="237"/>
        <end position="252"/>
    </location>
</feature>
<dbReference type="Gene3D" id="1.10.3090.10">
    <property type="entry name" value="cca-adding enzyme, domain 2"/>
    <property type="match status" value="1"/>
</dbReference>
<feature type="compositionally biased region" description="Acidic residues" evidence="5">
    <location>
        <begin position="188"/>
        <end position="200"/>
    </location>
</feature>
<reference evidence="8 9" key="1">
    <citation type="journal article" date="2007" name="Proc. Natl. Acad. Sci. U.S.A.">
        <title>The tiny eukaryote Ostreococcus provides genomic insights into the paradox of plankton speciation.</title>
        <authorList>
            <person name="Palenik B."/>
            <person name="Grimwood J."/>
            <person name="Aerts A."/>
            <person name="Rouze P."/>
            <person name="Salamov A."/>
            <person name="Putnam N."/>
            <person name="Dupont C."/>
            <person name="Jorgensen R."/>
            <person name="Derelle E."/>
            <person name="Rombauts S."/>
            <person name="Zhou K."/>
            <person name="Otillar R."/>
            <person name="Merchant S.S."/>
            <person name="Podell S."/>
            <person name="Gaasterland T."/>
            <person name="Napoli C."/>
            <person name="Gendler K."/>
            <person name="Manuell A."/>
            <person name="Tai V."/>
            <person name="Vallon O."/>
            <person name="Piganeau G."/>
            <person name="Jancek S."/>
            <person name="Heijde M."/>
            <person name="Jabbari K."/>
            <person name="Bowler C."/>
            <person name="Lohr M."/>
            <person name="Robbens S."/>
            <person name="Werner G."/>
            <person name="Dubchak I."/>
            <person name="Pazour G.J."/>
            <person name="Ren Q."/>
            <person name="Paulsen I."/>
            <person name="Delwiche C."/>
            <person name="Schmutz J."/>
            <person name="Rokhsar D."/>
            <person name="Van de Peer Y."/>
            <person name="Moreau H."/>
            <person name="Grigoriev I.V."/>
        </authorList>
    </citation>
    <scope>NUCLEOTIDE SEQUENCE [LARGE SCALE GENOMIC DNA]</scope>
    <source>
        <strain evidence="8 9">CCE9901</strain>
    </source>
</reference>
<dbReference type="GO" id="GO:0000166">
    <property type="term" value="F:nucleotide binding"/>
    <property type="evidence" value="ECO:0007669"/>
    <property type="project" value="UniProtKB-KW"/>
</dbReference>
<dbReference type="AlphaFoldDB" id="A4S9V1"/>
<dbReference type="GO" id="GO:0016779">
    <property type="term" value="F:nucleotidyltransferase activity"/>
    <property type="evidence" value="ECO:0007669"/>
    <property type="project" value="InterPro"/>
</dbReference>
<evidence type="ECO:0000313" key="9">
    <source>
        <dbReference type="Proteomes" id="UP000001568"/>
    </source>
</evidence>
<dbReference type="SUPFAM" id="SSF81891">
    <property type="entry name" value="Poly A polymerase C-terminal region-like"/>
    <property type="match status" value="1"/>
</dbReference>
<dbReference type="Pfam" id="PF01743">
    <property type="entry name" value="PolyA_pol"/>
    <property type="match status" value="1"/>
</dbReference>
<feature type="domain" description="Poly A polymerase head" evidence="6">
    <location>
        <begin position="120"/>
        <end position="307"/>
    </location>
</feature>
<dbReference type="RefSeq" id="XP_001422131.1">
    <property type="nucleotide sequence ID" value="XM_001422094.1"/>
</dbReference>
<dbReference type="Gene3D" id="3.30.460.10">
    <property type="entry name" value="Beta Polymerase, domain 2"/>
    <property type="match status" value="1"/>
</dbReference>
<comment type="similarity">
    <text evidence="1 4">Belongs to the tRNA nucleotidyltransferase/poly(A) polymerase family.</text>
</comment>
<dbReference type="HOGENOM" id="CLU_458111_0_0_1"/>
<evidence type="ECO:0000256" key="5">
    <source>
        <dbReference type="SAM" id="MobiDB-lite"/>
    </source>
</evidence>
<dbReference type="EMBL" id="CP000597">
    <property type="protein sequence ID" value="ABP00448.1"/>
    <property type="molecule type" value="Genomic_DNA"/>
</dbReference>
<keyword evidence="4" id="KW-0694">RNA-binding</keyword>
<evidence type="ECO:0000313" key="8">
    <source>
        <dbReference type="EMBL" id="ABP00448.1"/>
    </source>
</evidence>
<evidence type="ECO:0000256" key="3">
    <source>
        <dbReference type="ARBA" id="ARBA00022741"/>
    </source>
</evidence>
<evidence type="ECO:0000256" key="1">
    <source>
        <dbReference type="ARBA" id="ARBA00007265"/>
    </source>
</evidence>
<keyword evidence="3" id="KW-0547">Nucleotide-binding</keyword>
<sequence>MRRARRACQRALGAARGARAATTLTSTSVDARASTRARGATRRRRPPTERALPRLPPTTLTPRPGDRERYARSLREQFARCAVVREREHGVPRATRLTRDAPGGTTRALERLRRRAGADAYVVGGAVRDWIALGERAKPRDVDLVTSATYEEIEAAMDGRAKVVGRRFRVALVRANAGRWIEVASFESEGEGEGEGESEEDATRADAEGAPVTASGETDYDAMLRRRRAERAKREATSTSTTSSRRASTTETIAEDGSRDDFARLLAVHDNARRRDFTVNAMYYDPWRNEILDFHGGMNDTHAGVVRTVGDTNVSLREDPVRMLRAIRLAARHGFTMTKELRAALRAYAATLASASPRRVASEIETLMQNGYSEASFKLLWHSTLMKYAFPVQHEFFKPRLPNKSSLTYDLESLVSPNRDFDGGARVLFDALKAYDGHVSDDISKSSVAQWLAIIVAPVAMHRMATRRDSEEDPYALPPRWSDVDAASRDEVRAHWNAFTASVLDVFDEMLERTAAETRDGGRTELSILNRSECASALLLLLAHGPVFADAPSGDLKWRHASFESLVDRGERVFALVKTKRRNEWSDANKASPTAEAEVVRASLEVATTTTTR</sequence>
<dbReference type="OrthoDB" id="445712at2759"/>
<evidence type="ECO:0000259" key="6">
    <source>
        <dbReference type="Pfam" id="PF01743"/>
    </source>
</evidence>
<organism evidence="8 9">
    <name type="scientific">Ostreococcus lucimarinus (strain CCE9901)</name>
    <dbReference type="NCBI Taxonomy" id="436017"/>
    <lineage>
        <taxon>Eukaryota</taxon>
        <taxon>Viridiplantae</taxon>
        <taxon>Chlorophyta</taxon>
        <taxon>Mamiellophyceae</taxon>
        <taxon>Mamiellales</taxon>
        <taxon>Bathycoccaceae</taxon>
        <taxon>Ostreococcus</taxon>
    </lineage>
</organism>
<gene>
    <name evidence="8" type="ORF">OSTLU_89537</name>
</gene>
<dbReference type="SUPFAM" id="SSF81301">
    <property type="entry name" value="Nucleotidyltransferase"/>
    <property type="match status" value="2"/>
</dbReference>
<dbReference type="InterPro" id="IPR002646">
    <property type="entry name" value="PolA_pol_head_dom"/>
</dbReference>
<dbReference type="STRING" id="436017.A4S9V1"/>
<dbReference type="InterPro" id="IPR043519">
    <property type="entry name" value="NT_sf"/>
</dbReference>
<dbReference type="Pfam" id="PF12627">
    <property type="entry name" value="PolyA_pol_RNAbd"/>
    <property type="match status" value="1"/>
</dbReference>
<feature type="region of interest" description="Disordered" evidence="5">
    <location>
        <begin position="186"/>
        <end position="254"/>
    </location>
</feature>